<sequence length="190" mass="21295">MIFLTEALKIIIGAGETRYPGWIATQENELDLLDVASWNRQFSASSIDALLAEYVFEHLDVEEGIRAAKNCFHFLKPGGYLRVAVPDRNFRNQAYQELVQIGGPGPADHPAASHKIVYNAEQLTAVFEAAGFVTHLLEYCDSDGDFHFHYWNPDDGLVGRSFRYDTRNSAEKLGMVSIILDAHKPLVIKP</sequence>
<keyword evidence="2" id="KW-1185">Reference proteome</keyword>
<proteinExistence type="predicted"/>
<dbReference type="RefSeq" id="WP_115753679.1">
    <property type="nucleotide sequence ID" value="NZ_LARY01000002.1"/>
</dbReference>
<reference evidence="2" key="1">
    <citation type="submission" date="2015-04" db="EMBL/GenBank/DDBJ databases">
        <authorList>
            <person name="Schardt J."/>
            <person name="Mueller-Herbst S."/>
            <person name="Scherer S."/>
            <person name="Huptas C."/>
        </authorList>
    </citation>
    <scope>NUCLEOTIDE SEQUENCE [LARGE SCALE GENOMIC DNA]</scope>
    <source>
        <strain evidence="2">Kiel-L1</strain>
    </source>
</reference>
<dbReference type="SUPFAM" id="SSF53335">
    <property type="entry name" value="S-adenosyl-L-methionine-dependent methyltransferases"/>
    <property type="match status" value="1"/>
</dbReference>
<dbReference type="Pfam" id="PF13489">
    <property type="entry name" value="Methyltransf_23"/>
    <property type="match status" value="1"/>
</dbReference>
<protein>
    <submittedName>
        <fullName evidence="1">Uncharacterized protein</fullName>
    </submittedName>
</protein>
<gene>
    <name evidence="1" type="ORF">UR08_10955</name>
</gene>
<dbReference type="Gene3D" id="3.40.50.150">
    <property type="entry name" value="Vaccinia Virus protein VP39"/>
    <property type="match status" value="1"/>
</dbReference>
<dbReference type="Proteomes" id="UP000257055">
    <property type="component" value="Unassembled WGS sequence"/>
</dbReference>
<dbReference type="EMBL" id="LARY01000002">
    <property type="protein sequence ID" value="RDX01415.1"/>
    <property type="molecule type" value="Genomic_DNA"/>
</dbReference>
<comment type="caution">
    <text evidence="1">The sequence shown here is derived from an EMBL/GenBank/DDBJ whole genome shotgun (WGS) entry which is preliminary data.</text>
</comment>
<name>A0A3D8TRM6_9LIST</name>
<evidence type="ECO:0000313" key="2">
    <source>
        <dbReference type="Proteomes" id="UP000257055"/>
    </source>
</evidence>
<dbReference type="InterPro" id="IPR029063">
    <property type="entry name" value="SAM-dependent_MTases_sf"/>
</dbReference>
<accession>A0A3D8TRM6</accession>
<dbReference type="AlphaFoldDB" id="A0A3D8TRM6"/>
<organism evidence="1 2">
    <name type="scientific">Listeria kieliensis</name>
    <dbReference type="NCBI Taxonomy" id="1621700"/>
    <lineage>
        <taxon>Bacteria</taxon>
        <taxon>Bacillati</taxon>
        <taxon>Bacillota</taxon>
        <taxon>Bacilli</taxon>
        <taxon>Bacillales</taxon>
        <taxon>Listeriaceae</taxon>
        <taxon>Listeria</taxon>
    </lineage>
</organism>
<evidence type="ECO:0000313" key="1">
    <source>
        <dbReference type="EMBL" id="RDX01415.1"/>
    </source>
</evidence>